<evidence type="ECO:0000313" key="1">
    <source>
        <dbReference type="EMBL" id="QBK84863.1"/>
    </source>
</evidence>
<accession>A0A481YNE5</accession>
<protein>
    <submittedName>
        <fullName evidence="1">Uncharacterized protein</fullName>
    </submittedName>
</protein>
<gene>
    <name evidence="1" type="ORF">LCDPAC02_00620</name>
</gene>
<organism evidence="1">
    <name type="scientific">Pithovirus LCDPAC02</name>
    <dbReference type="NCBI Taxonomy" id="2506601"/>
    <lineage>
        <taxon>Viruses</taxon>
        <taxon>Pithoviruses</taxon>
    </lineage>
</organism>
<reference evidence="1" key="1">
    <citation type="journal article" date="2019" name="MBio">
        <title>Virus Genomes from Deep Sea Sediments Expand the Ocean Megavirome and Support Independent Origins of Viral Gigantism.</title>
        <authorList>
            <person name="Backstrom D."/>
            <person name="Yutin N."/>
            <person name="Jorgensen S.L."/>
            <person name="Dharamshi J."/>
            <person name="Homa F."/>
            <person name="Zaremba-Niedwiedzka K."/>
            <person name="Spang A."/>
            <person name="Wolf Y.I."/>
            <person name="Koonin E.V."/>
            <person name="Ettema T.J."/>
        </authorList>
    </citation>
    <scope>NUCLEOTIDE SEQUENCE</scope>
</reference>
<sequence length="334" mass="40235">MFPKIIVEKYKIDKKNVYVFNDHRLDGGTKGRVALEFLEITIEEYLIKHKKYPICIDYIGPRYGMAQVALSFAVLDYKEKYNTDLTFRSFTQWKTGKDTEEMKMVLENEGEIYRIDRYGKDRKETNEKDKPGWKKNTEEYYNKNVQSNKYILVPFGGRNDLYMDLLYENIERSLKDVNFCKDFVNNIWVTAGSGTLLNVLFQVFPNAHFNVMVPGMKIYPDQLEKIHWKNKLPWKEYSNNLNKGYKPQLDHVYLYINNYHFVKDKYLKYVKDYKLDQYWVAHDFETIKTGSKKFAWNEDKKHLPPYESSLFYDSKMWKYIKKYGEDGDYIWNVY</sequence>
<proteinExistence type="predicted"/>
<name>A0A481YNE5_9VIRU</name>
<dbReference type="EMBL" id="MK500299">
    <property type="protein sequence ID" value="QBK84863.1"/>
    <property type="molecule type" value="Genomic_DNA"/>
</dbReference>